<dbReference type="CDD" id="cd03427">
    <property type="entry name" value="NUDIX_MTH1_Nudt1"/>
    <property type="match status" value="1"/>
</dbReference>
<evidence type="ECO:0000256" key="13">
    <source>
        <dbReference type="ARBA" id="ARBA00029673"/>
    </source>
</evidence>
<evidence type="ECO:0000256" key="8">
    <source>
        <dbReference type="ARBA" id="ARBA00024459"/>
    </source>
</evidence>
<evidence type="ECO:0000256" key="20">
    <source>
        <dbReference type="ARBA" id="ARBA00049032"/>
    </source>
</evidence>
<dbReference type="PROSITE" id="PS51462">
    <property type="entry name" value="NUDIX"/>
    <property type="match status" value="1"/>
</dbReference>
<comment type="catalytic activity">
    <reaction evidence="8">
        <text>2-oxo-dATP + H2O = 2-oxo-dAMP + diphosphate + H(+)</text>
        <dbReference type="Rhea" id="RHEA:31583"/>
        <dbReference type="ChEBI" id="CHEBI:15377"/>
        <dbReference type="ChEBI" id="CHEBI:15378"/>
        <dbReference type="ChEBI" id="CHEBI:33019"/>
        <dbReference type="ChEBI" id="CHEBI:63212"/>
        <dbReference type="ChEBI" id="CHEBI:77897"/>
        <dbReference type="EC" id="3.6.1.56"/>
    </reaction>
    <physiologicalReaction direction="left-to-right" evidence="8">
        <dbReference type="Rhea" id="RHEA:31584"/>
    </physiologicalReaction>
</comment>
<comment type="caution">
    <text evidence="23">The sequence shown here is derived from an EMBL/GenBank/DDBJ whole genome shotgun (WGS) entry which is preliminary data.</text>
</comment>
<dbReference type="GO" id="GO:0008413">
    <property type="term" value="F:8-oxo-7,8-dihydroguanosine triphosphate pyrophosphatase activity"/>
    <property type="evidence" value="ECO:0007669"/>
    <property type="project" value="InterPro"/>
</dbReference>
<dbReference type="InterPro" id="IPR015797">
    <property type="entry name" value="NUDIX_hydrolase-like_dom_sf"/>
</dbReference>
<gene>
    <name evidence="23" type="ORF">UU65_C0001G0216</name>
</gene>
<dbReference type="Gene3D" id="3.90.79.10">
    <property type="entry name" value="Nucleoside Triphosphate Pyrophosphohydrolase"/>
    <property type="match status" value="1"/>
</dbReference>
<evidence type="ECO:0000256" key="4">
    <source>
        <dbReference type="ARBA" id="ARBA00022723"/>
    </source>
</evidence>
<evidence type="ECO:0000259" key="22">
    <source>
        <dbReference type="PROSITE" id="PS51462"/>
    </source>
</evidence>
<evidence type="ECO:0000256" key="11">
    <source>
        <dbReference type="ARBA" id="ARBA00026103"/>
    </source>
</evidence>
<evidence type="ECO:0000256" key="6">
    <source>
        <dbReference type="ARBA" id="ARBA00022842"/>
    </source>
</evidence>
<comment type="catalytic activity">
    <reaction evidence="18">
        <text>N(6)-methyl-ATP + H2O = N(6)-methyl-AMP + diphosphate + H(+)</text>
        <dbReference type="Rhea" id="RHEA:67608"/>
        <dbReference type="ChEBI" id="CHEBI:15377"/>
        <dbReference type="ChEBI" id="CHEBI:15378"/>
        <dbReference type="ChEBI" id="CHEBI:33019"/>
        <dbReference type="ChEBI" id="CHEBI:144842"/>
        <dbReference type="ChEBI" id="CHEBI:172873"/>
    </reaction>
    <physiologicalReaction direction="left-to-right" evidence="18">
        <dbReference type="Rhea" id="RHEA:67609"/>
    </physiologicalReaction>
</comment>
<evidence type="ECO:0000256" key="7">
    <source>
        <dbReference type="ARBA" id="ARBA00024448"/>
    </source>
</evidence>
<keyword evidence="5" id="KW-0378">Hydrolase</keyword>
<reference evidence="23 24" key="1">
    <citation type="journal article" date="2015" name="Nature">
        <title>rRNA introns, odd ribosomes, and small enigmatic genomes across a large radiation of phyla.</title>
        <authorList>
            <person name="Brown C.T."/>
            <person name="Hug L.A."/>
            <person name="Thomas B.C."/>
            <person name="Sharon I."/>
            <person name="Castelle C.J."/>
            <person name="Singh A."/>
            <person name="Wilkins M.J."/>
            <person name="Williams K.H."/>
            <person name="Banfield J.F."/>
        </authorList>
    </citation>
    <scope>NUCLEOTIDE SEQUENCE [LARGE SCALE GENOMIC DNA]</scope>
</reference>
<evidence type="ECO:0000256" key="9">
    <source>
        <dbReference type="ARBA" id="ARBA00024486"/>
    </source>
</evidence>
<evidence type="ECO:0000256" key="15">
    <source>
        <dbReference type="ARBA" id="ARBA00030682"/>
    </source>
</evidence>
<organism evidence="23 24">
    <name type="scientific">candidate division CPR2 bacterium GW2011_GWC1_41_48</name>
    <dbReference type="NCBI Taxonomy" id="1618344"/>
    <lineage>
        <taxon>Bacteria</taxon>
        <taxon>Bacteria division CPR2</taxon>
    </lineage>
</organism>
<dbReference type="PANTHER" id="PTHR43758:SF2">
    <property type="entry name" value="OXIDIZED PURINE NUCLEOSIDE TRIPHOSPHATE HYDROLASE"/>
    <property type="match status" value="1"/>
</dbReference>
<evidence type="ECO:0000256" key="17">
    <source>
        <dbReference type="ARBA" id="ARBA00032071"/>
    </source>
</evidence>
<keyword evidence="6" id="KW-0460">Magnesium</keyword>
<dbReference type="InterPro" id="IPR003563">
    <property type="entry name" value="8ODP"/>
</dbReference>
<comment type="catalytic activity">
    <reaction evidence="10">
        <text>2-oxo-ATP + H2O = 2-oxo-AMP + diphosphate + H(+)</text>
        <dbReference type="Rhea" id="RHEA:67392"/>
        <dbReference type="ChEBI" id="CHEBI:15377"/>
        <dbReference type="ChEBI" id="CHEBI:15378"/>
        <dbReference type="ChEBI" id="CHEBI:33019"/>
        <dbReference type="ChEBI" id="CHEBI:71395"/>
        <dbReference type="ChEBI" id="CHEBI:172878"/>
    </reaction>
    <physiologicalReaction direction="left-to-right" evidence="10">
        <dbReference type="Rhea" id="RHEA:67393"/>
    </physiologicalReaction>
</comment>
<accession>A0A0G0YJU7</accession>
<dbReference type="EC" id="3.6.1.56" evidence="11"/>
<comment type="catalytic activity">
    <reaction evidence="7">
        <text>8-oxo-dATP + H2O = 8-oxo-dAMP + diphosphate + H(+)</text>
        <dbReference type="Rhea" id="RHEA:65396"/>
        <dbReference type="ChEBI" id="CHEBI:15377"/>
        <dbReference type="ChEBI" id="CHEBI:15378"/>
        <dbReference type="ChEBI" id="CHEBI:33019"/>
        <dbReference type="ChEBI" id="CHEBI:71361"/>
        <dbReference type="ChEBI" id="CHEBI:172871"/>
    </reaction>
    <physiologicalReaction direction="left-to-right" evidence="7">
        <dbReference type="Rhea" id="RHEA:65397"/>
    </physiologicalReaction>
</comment>
<proteinExistence type="inferred from homology"/>
<evidence type="ECO:0000313" key="24">
    <source>
        <dbReference type="Proteomes" id="UP000033869"/>
    </source>
</evidence>
<comment type="function">
    <text evidence="21">Oxidized purine nucleoside triphosphate hydrolase which is a prominent sanitizer of the oxidized nucleotide pool. Catalyzes the hydrolysis of 2-oxo-dATP (2-hydroxy-dATP) into 2-oxo-dAMP. Also has a significant hydrolase activity toward 2-oxo-ATP, 8-oxo-dGTP and 8-oxo-dATP. Through the hydrolysis of oxidized purine nucleoside triphosphates, prevents their incorporation into DNA and the subsequent transversions A:T to C:G and G:C to T:A. Also catalyzes the hydrolysis of methylated purine nucleoside triphosphate preventing their integration into DNA. Through this antimutagenic activity protects cells from oxidative stress.</text>
</comment>
<dbReference type="SUPFAM" id="SSF55811">
    <property type="entry name" value="Nudix"/>
    <property type="match status" value="1"/>
</dbReference>
<comment type="subunit">
    <text evidence="3">Monomer.</text>
</comment>
<evidence type="ECO:0000256" key="1">
    <source>
        <dbReference type="ARBA" id="ARBA00001946"/>
    </source>
</evidence>
<evidence type="ECO:0000256" key="21">
    <source>
        <dbReference type="ARBA" id="ARBA00053094"/>
    </source>
</evidence>
<dbReference type="EMBL" id="LCBL01000001">
    <property type="protein sequence ID" value="KKS09811.1"/>
    <property type="molecule type" value="Genomic_DNA"/>
</dbReference>
<comment type="catalytic activity">
    <reaction evidence="20">
        <text>N(6)-methyl-dATP + H2O = N(6)-methyl-dAMP + diphosphate + H(+)</text>
        <dbReference type="Rhea" id="RHEA:67604"/>
        <dbReference type="ChEBI" id="CHEBI:15377"/>
        <dbReference type="ChEBI" id="CHEBI:15378"/>
        <dbReference type="ChEBI" id="CHEBI:33019"/>
        <dbReference type="ChEBI" id="CHEBI:169976"/>
        <dbReference type="ChEBI" id="CHEBI:172872"/>
    </reaction>
    <physiologicalReaction direction="left-to-right" evidence="20">
        <dbReference type="Rhea" id="RHEA:67605"/>
    </physiologicalReaction>
</comment>
<evidence type="ECO:0000256" key="19">
    <source>
        <dbReference type="ARBA" id="ARBA00048894"/>
    </source>
</evidence>
<feature type="domain" description="Nudix hydrolase" evidence="22">
    <location>
        <begin position="8"/>
        <end position="136"/>
    </location>
</feature>
<keyword evidence="4" id="KW-0479">Metal-binding</keyword>
<dbReference type="GO" id="GO:0042262">
    <property type="term" value="P:DNA protection"/>
    <property type="evidence" value="ECO:0007669"/>
    <property type="project" value="InterPro"/>
</dbReference>
<comment type="cofactor">
    <cofactor evidence="1">
        <name>Mg(2+)</name>
        <dbReference type="ChEBI" id="CHEBI:18420"/>
    </cofactor>
</comment>
<name>A0A0G0YJU7_UNCC2</name>
<dbReference type="Pfam" id="PF00293">
    <property type="entry name" value="NUDIX"/>
    <property type="match status" value="1"/>
</dbReference>
<dbReference type="AlphaFoldDB" id="A0A0G0YJU7"/>
<evidence type="ECO:0000256" key="5">
    <source>
        <dbReference type="ARBA" id="ARBA00022801"/>
    </source>
</evidence>
<sequence>MKNDSETTKRVTTLCTVLKDDQILLGLKKKGFGKGKWNGFGGKVEKGESVYEAAKRELEEEICIKARDMTKRGIIIFDGMDEEIIEVHFFSLTKFEGTPTETNEMKPKWFNLSDIPDNKMWLGDQYWLPMLLEGKNFIGIFYFDGPDKLIDYKLEEIIDKAS</sequence>
<comment type="catalytic activity">
    <reaction evidence="9">
        <text>8-oxo-dGTP + H2O = 8-oxo-dGMP + diphosphate + H(+)</text>
        <dbReference type="Rhea" id="RHEA:31575"/>
        <dbReference type="ChEBI" id="CHEBI:15377"/>
        <dbReference type="ChEBI" id="CHEBI:15378"/>
        <dbReference type="ChEBI" id="CHEBI:33019"/>
        <dbReference type="ChEBI" id="CHEBI:63224"/>
        <dbReference type="ChEBI" id="CHEBI:77896"/>
    </reaction>
    <physiologicalReaction direction="left-to-right" evidence="9">
        <dbReference type="Rhea" id="RHEA:31576"/>
    </physiologicalReaction>
</comment>
<dbReference type="PRINTS" id="PR01403">
    <property type="entry name" value="8OXTPHPHTASE"/>
</dbReference>
<dbReference type="GO" id="GO:0046872">
    <property type="term" value="F:metal ion binding"/>
    <property type="evidence" value="ECO:0007669"/>
    <property type="project" value="UniProtKB-KW"/>
</dbReference>
<evidence type="ECO:0000256" key="12">
    <source>
        <dbReference type="ARBA" id="ARBA00026218"/>
    </source>
</evidence>
<evidence type="ECO:0000256" key="3">
    <source>
        <dbReference type="ARBA" id="ARBA00011245"/>
    </source>
</evidence>
<dbReference type="GO" id="GO:0008828">
    <property type="term" value="F:dATP diphosphatase activity"/>
    <property type="evidence" value="ECO:0007669"/>
    <property type="project" value="UniProtKB-EC"/>
</dbReference>
<evidence type="ECO:0000313" key="23">
    <source>
        <dbReference type="EMBL" id="KKS09811.1"/>
    </source>
</evidence>
<dbReference type="Proteomes" id="UP000033869">
    <property type="component" value="Unassembled WGS sequence"/>
</dbReference>
<evidence type="ECO:0000256" key="10">
    <source>
        <dbReference type="ARBA" id="ARBA00024596"/>
    </source>
</evidence>
<comment type="catalytic activity">
    <reaction evidence="19">
        <text>O(6)-methyl-dGTP + H2O = O(6)-methyl-dGMP + diphosphate + H(+)</text>
        <dbReference type="Rhea" id="RHEA:67600"/>
        <dbReference type="ChEBI" id="CHEBI:15377"/>
        <dbReference type="ChEBI" id="CHEBI:15378"/>
        <dbReference type="ChEBI" id="CHEBI:33019"/>
        <dbReference type="ChEBI" id="CHEBI:169974"/>
        <dbReference type="ChEBI" id="CHEBI:169975"/>
    </reaction>
    <physiologicalReaction direction="left-to-right" evidence="19">
        <dbReference type="Rhea" id="RHEA:67601"/>
    </physiologicalReaction>
</comment>
<evidence type="ECO:0000256" key="2">
    <source>
        <dbReference type="ARBA" id="ARBA00005582"/>
    </source>
</evidence>
<protein>
    <recommendedName>
        <fullName evidence="12">Oxidized purine nucleoside triphosphate hydrolase</fullName>
        <ecNumber evidence="11">3.6.1.56</ecNumber>
    </recommendedName>
    <alternativeName>
        <fullName evidence="16">2-hydroxy-dATP diphosphatase</fullName>
    </alternativeName>
    <alternativeName>
        <fullName evidence="15">7,8-dihydro-8-oxoguanine triphosphatase</fullName>
    </alternativeName>
    <alternativeName>
        <fullName evidence="14">8-oxo-dGTPase</fullName>
    </alternativeName>
    <alternativeName>
        <fullName evidence="17">Methylated purine nucleoside triphosphate hydrolase</fullName>
    </alternativeName>
    <alternativeName>
        <fullName evidence="13">Nucleoside diphosphate-linked moiety X motif 1</fullName>
    </alternativeName>
</protein>
<dbReference type="GO" id="GO:0005737">
    <property type="term" value="C:cytoplasm"/>
    <property type="evidence" value="ECO:0007669"/>
    <property type="project" value="TreeGrafter"/>
</dbReference>
<dbReference type="PANTHER" id="PTHR43758">
    <property type="entry name" value="7,8-DIHYDRO-8-OXOGUANINE TRIPHOSPHATASE"/>
    <property type="match status" value="1"/>
</dbReference>
<evidence type="ECO:0000256" key="18">
    <source>
        <dbReference type="ARBA" id="ARBA00048002"/>
    </source>
</evidence>
<dbReference type="InterPro" id="IPR000086">
    <property type="entry name" value="NUDIX_hydrolase_dom"/>
</dbReference>
<evidence type="ECO:0000256" key="14">
    <source>
        <dbReference type="ARBA" id="ARBA00030634"/>
    </source>
</evidence>
<evidence type="ECO:0000256" key="16">
    <source>
        <dbReference type="ARBA" id="ARBA00031927"/>
    </source>
</evidence>
<comment type="similarity">
    <text evidence="2">Belongs to the Nudix hydrolase family.</text>
</comment>